<evidence type="ECO:0000313" key="3">
    <source>
        <dbReference type="Proteomes" id="UP000663832"/>
    </source>
</evidence>
<evidence type="ECO:0008006" key="4">
    <source>
        <dbReference type="Google" id="ProtNLM"/>
    </source>
</evidence>
<proteinExistence type="predicted"/>
<accession>A0A814HSG4</accession>
<protein>
    <recommendedName>
        <fullName evidence="4">DUF4139 domain-containing protein</fullName>
    </recommendedName>
</protein>
<dbReference type="OrthoDB" id="10001881at2759"/>
<reference evidence="1" key="1">
    <citation type="submission" date="2021-02" db="EMBL/GenBank/DDBJ databases">
        <authorList>
            <person name="Nowell W R."/>
        </authorList>
    </citation>
    <scope>NUCLEOTIDE SEQUENCE</scope>
</reference>
<keyword evidence="3" id="KW-1185">Reference proteome</keyword>
<dbReference type="EMBL" id="CAJNOI010000096">
    <property type="protein sequence ID" value="CAF1051918.1"/>
    <property type="molecule type" value="Genomic_DNA"/>
</dbReference>
<dbReference type="PANTHER" id="PTHR38075">
    <property type="entry name" value="DUF4139 DOMAIN-CONTAINING PROTEIN"/>
    <property type="match status" value="1"/>
</dbReference>
<sequence>MSTDSSNGKDKDKEKIFPSFTELRIYPSFTEIREKFNAPQNFKMYFPREVYDQIVNGSLSVEGIEVISQNSVTKANNLENQTVFVRRPREDPIECQVIRPNDLLLKVVKTGRFLRAQQHELEYVNIPEEEGQEVTFALKQAGEATLSYLIHGITWSPRYNLKVESDNYQFDAWADMTNNTKRDYKIKHTELFGGDVHLQGSGQMSRGYGYCAQECCCCSCASGAPKIEAEGELAGIYWYSIDQPFVLVQQSTYSLPFVKPNIKLEKYAGLENCFQERTQKGKFQRKYRIESDKFLPKGTVTVREDGRVVGQAHLCDLSQGEKQNLDCGEDPDVSFVREVKILSQKRDSASYSIRLIIKNAKTKSMKYEYKETISSAKFTITPSNDNKQLNDKIQLIPEGLNIIGDELQSNNEQIYQYDILLEYKNNQEPCPTTQNYTYN</sequence>
<evidence type="ECO:0000313" key="2">
    <source>
        <dbReference type="EMBL" id="CAF1051918.1"/>
    </source>
</evidence>
<evidence type="ECO:0000313" key="1">
    <source>
        <dbReference type="EMBL" id="CAF1013304.1"/>
    </source>
</evidence>
<dbReference type="Proteomes" id="UP000663877">
    <property type="component" value="Unassembled WGS sequence"/>
</dbReference>
<gene>
    <name evidence="2" type="ORF">BJG266_LOCUS18667</name>
    <name evidence="1" type="ORF">QVE165_LOCUS15589</name>
</gene>
<dbReference type="AlphaFoldDB" id="A0A814HSG4"/>
<name>A0A814HSG4_9BILA</name>
<dbReference type="EMBL" id="CAJNOM010000085">
    <property type="protein sequence ID" value="CAF1013304.1"/>
    <property type="molecule type" value="Genomic_DNA"/>
</dbReference>
<dbReference type="PANTHER" id="PTHR38075:SF1">
    <property type="entry name" value="DUF4139 DOMAIN-CONTAINING PROTEIN"/>
    <property type="match status" value="1"/>
</dbReference>
<dbReference type="Proteomes" id="UP000663832">
    <property type="component" value="Unassembled WGS sequence"/>
</dbReference>
<comment type="caution">
    <text evidence="1">The sequence shown here is derived from an EMBL/GenBank/DDBJ whole genome shotgun (WGS) entry which is preliminary data.</text>
</comment>
<organism evidence="1 3">
    <name type="scientific">Adineta steineri</name>
    <dbReference type="NCBI Taxonomy" id="433720"/>
    <lineage>
        <taxon>Eukaryota</taxon>
        <taxon>Metazoa</taxon>
        <taxon>Spiralia</taxon>
        <taxon>Gnathifera</taxon>
        <taxon>Rotifera</taxon>
        <taxon>Eurotatoria</taxon>
        <taxon>Bdelloidea</taxon>
        <taxon>Adinetida</taxon>
        <taxon>Adinetidae</taxon>
        <taxon>Adineta</taxon>
    </lineage>
</organism>